<organism evidence="2 3">
    <name type="scientific">Vitrella brassicaformis (strain CCMP3155)</name>
    <dbReference type="NCBI Taxonomy" id="1169540"/>
    <lineage>
        <taxon>Eukaryota</taxon>
        <taxon>Sar</taxon>
        <taxon>Alveolata</taxon>
        <taxon>Colpodellida</taxon>
        <taxon>Vitrellaceae</taxon>
        <taxon>Vitrella</taxon>
    </lineage>
</organism>
<evidence type="ECO:0000313" key="3">
    <source>
        <dbReference type="Proteomes" id="UP000041254"/>
    </source>
</evidence>
<name>A0A0G4GF85_VITBC</name>
<feature type="region of interest" description="Disordered" evidence="1">
    <location>
        <begin position="461"/>
        <end position="485"/>
    </location>
</feature>
<dbReference type="Proteomes" id="UP000041254">
    <property type="component" value="Unassembled WGS sequence"/>
</dbReference>
<evidence type="ECO:0000313" key="2">
    <source>
        <dbReference type="EMBL" id="CEM28186.1"/>
    </source>
</evidence>
<proteinExistence type="predicted"/>
<keyword evidence="3" id="KW-1185">Reference proteome</keyword>
<protein>
    <submittedName>
        <fullName evidence="2">Uncharacterized protein</fullName>
    </submittedName>
</protein>
<dbReference type="InParanoid" id="A0A0G4GF85"/>
<accession>A0A0G4GF85</accession>
<sequence length="727" mass="81611">MVHTRSGRDVPVPPPRERPPDHPKRLADFPPDQEGKHKRRRYRLALEDFLAGDAGAPSSNSSNAGSDERQVVLNDRSVAIIFPADTNEASERLVCRLLRRNITGRDVSRLIQQGADASLRVRITRMRIPKMSSWRRRSRLDELELGLIDLAIDDPTGKPWDKGNITFISFVWQFSMPSGGCPGLNWQHTRQTKATGVPVVLPMWPSRKRQKHIVKALIAGGARGDKELVTMAFHKANLAALDGILSDNPIVDEHILFFIDEEHTPCPPEDVYEQYFDALLPCIRRLLKHKRSLATDFYYDGTYQPIHGIVDHACFTMNFARGFYELLYEFGAPLNSRGGDDWDDREDRVRPIDQAYLVDEPRLLEFLCKHLPASVLMEEGPQLMRCFSRDIRCALEEPLATEGRAREKREKTIEMAKEKTRLLLRAGAPLPAEESDPPSTEEGDATTKAIERRRKEKIRLHWRADAPLPAEESDPPSTEEGDAANKTIERQRECEIVKHEYVRILNAIPDEVMNAVNAALRPQREIAALLTHLLPLTPHNDGPPNDPVPSLLHFGPQEAAGIAWRIAALCFDRDTAHQTVSGIQLRSHGRLGHRVHEAMDHFVASAVFHASGNTEVVGGSREADGQVVHAPPLRCFSAEVGQQGRRPFGLREVVHKARLDEAEEYGLTGVIKGFNEHLGDADCQFEWDGLGFVDEVGEFESLAARFEVPAIEEDNGSDSEDDDSMSD</sequence>
<dbReference type="AlphaFoldDB" id="A0A0G4GF85"/>
<feature type="compositionally biased region" description="Acidic residues" evidence="1">
    <location>
        <begin position="433"/>
        <end position="444"/>
    </location>
</feature>
<feature type="region of interest" description="Disordered" evidence="1">
    <location>
        <begin position="1"/>
        <end position="38"/>
    </location>
</feature>
<feature type="compositionally biased region" description="Acidic residues" evidence="1">
    <location>
        <begin position="471"/>
        <end position="482"/>
    </location>
</feature>
<evidence type="ECO:0000256" key="1">
    <source>
        <dbReference type="SAM" id="MobiDB-lite"/>
    </source>
</evidence>
<dbReference type="VEuPathDB" id="CryptoDB:Vbra_17667"/>
<dbReference type="EMBL" id="CDMY01000646">
    <property type="protein sequence ID" value="CEM28186.1"/>
    <property type="molecule type" value="Genomic_DNA"/>
</dbReference>
<reference evidence="2 3" key="1">
    <citation type="submission" date="2014-11" db="EMBL/GenBank/DDBJ databases">
        <authorList>
            <person name="Zhu J."/>
            <person name="Qi W."/>
            <person name="Song R."/>
        </authorList>
    </citation>
    <scope>NUCLEOTIDE SEQUENCE [LARGE SCALE GENOMIC DNA]</scope>
</reference>
<dbReference type="PhylomeDB" id="A0A0G4GF85"/>
<feature type="compositionally biased region" description="Basic and acidic residues" evidence="1">
    <location>
        <begin position="15"/>
        <end position="27"/>
    </location>
</feature>
<feature type="region of interest" description="Disordered" evidence="1">
    <location>
        <begin position="424"/>
        <end position="448"/>
    </location>
</feature>
<gene>
    <name evidence="2" type="ORF">Vbra_17667</name>
</gene>